<dbReference type="Proteomes" id="UP001177120">
    <property type="component" value="Unassembled WGS sequence"/>
</dbReference>
<comment type="caution">
    <text evidence="1">The sequence shown here is derived from an EMBL/GenBank/DDBJ whole genome shotgun (WGS) entry which is preliminary data.</text>
</comment>
<gene>
    <name evidence="1" type="ORF">JQC72_11220</name>
</gene>
<organism evidence="1 2">
    <name type="scientific">Polycladomyces zharkentensis</name>
    <dbReference type="NCBI Taxonomy" id="2807616"/>
    <lineage>
        <taxon>Bacteria</taxon>
        <taxon>Bacillati</taxon>
        <taxon>Bacillota</taxon>
        <taxon>Bacilli</taxon>
        <taxon>Bacillales</taxon>
        <taxon>Thermoactinomycetaceae</taxon>
        <taxon>Polycladomyces</taxon>
    </lineage>
</organism>
<protein>
    <recommendedName>
        <fullName evidence="3">VCBS repeat-containing protein</fullName>
    </recommendedName>
</protein>
<accession>A0ABS2WKI5</accession>
<sequence>MIHAKQGLLQKEIMMVDLNRDQRLEGIAFYQKRGKTEQIHVLIVEKIDDDEWKKVTLAERGSELQRVDLVDLTGDGRLELNFSMTDPAKTQTVEPKEVEIPYQKEVVYDLSGETPHKRLEKWASEGFAAMDFDGDRKGELVLCDRNYTNEEMKIELYRFEKGQFRRVDQKSEPMARTSVTYFDAGNLNRKTKGMMINFYHWSGAGFSIYLVKKGALKEVSTPGMFREFSTFSGKSEDVNHDGILEIPILDEKTGLVDWYQLNENNRLQKVHETYENFVYGFRIHIPLKWKGEVVASSDEPVIGKEENYVVMTYKDEDGPVVDTLLEVSMLESEFPIAESQYKQNRIPYFFAESPSKKKILVAVPRKGGFTTEQVKKWFEWVE</sequence>
<name>A0ABS2WKI5_9BACL</name>
<dbReference type="SUPFAM" id="SSF69318">
    <property type="entry name" value="Integrin alpha N-terminal domain"/>
    <property type="match status" value="1"/>
</dbReference>
<evidence type="ECO:0000313" key="1">
    <source>
        <dbReference type="EMBL" id="MBN2910072.1"/>
    </source>
</evidence>
<dbReference type="RefSeq" id="WP_205495662.1">
    <property type="nucleotide sequence ID" value="NZ_JAFHAP010000009.1"/>
</dbReference>
<proteinExistence type="predicted"/>
<keyword evidence="2" id="KW-1185">Reference proteome</keyword>
<evidence type="ECO:0008006" key="3">
    <source>
        <dbReference type="Google" id="ProtNLM"/>
    </source>
</evidence>
<reference evidence="1" key="1">
    <citation type="journal article" date="2024" name="Int. J. Syst. Evol. Microbiol.">
        <title>Polycladomyces zharkentensis sp. nov., a novel thermophilic cellulose- and starch-degrading member of the Bacillota from a geothermal aquifer in Kazakhstan.</title>
        <authorList>
            <person name="Mashzhan A."/>
            <person name="Kistaubayeva A."/>
            <person name="Javier-Lopez R."/>
            <person name="Bissenova U."/>
            <person name="Bissenbay A."/>
            <person name="Birkeland N.K."/>
        </authorList>
    </citation>
    <scope>NUCLEOTIDE SEQUENCE</scope>
    <source>
        <strain evidence="1">ZKZ2T</strain>
    </source>
</reference>
<dbReference type="EMBL" id="JAFHAP010000009">
    <property type="protein sequence ID" value="MBN2910072.1"/>
    <property type="molecule type" value="Genomic_DNA"/>
</dbReference>
<dbReference type="InterPro" id="IPR028994">
    <property type="entry name" value="Integrin_alpha_N"/>
</dbReference>
<evidence type="ECO:0000313" key="2">
    <source>
        <dbReference type="Proteomes" id="UP001177120"/>
    </source>
</evidence>